<evidence type="ECO:0000256" key="6">
    <source>
        <dbReference type="ARBA" id="ARBA00023157"/>
    </source>
</evidence>
<keyword evidence="5" id="KW-0378">Hydrolase</keyword>
<feature type="chain" id="PRO_5043732753" description="acid phosphatase" evidence="8">
    <location>
        <begin position="20"/>
        <end position="381"/>
    </location>
</feature>
<comment type="similarity">
    <text evidence="2">Belongs to the histidine acid phosphatase family.</text>
</comment>
<evidence type="ECO:0000313" key="9">
    <source>
        <dbReference type="EMBL" id="KAK9871072.1"/>
    </source>
</evidence>
<proteinExistence type="inferred from homology"/>
<dbReference type="AlphaFoldDB" id="A0AAW1TS03"/>
<dbReference type="PANTHER" id="PTHR11567:SF211">
    <property type="entry name" value="PROSTATIC ACID PHOSPHATASE"/>
    <property type="match status" value="1"/>
</dbReference>
<organism evidence="9 10">
    <name type="scientific">Henosepilachna vigintioctopunctata</name>
    <dbReference type="NCBI Taxonomy" id="420089"/>
    <lineage>
        <taxon>Eukaryota</taxon>
        <taxon>Metazoa</taxon>
        <taxon>Ecdysozoa</taxon>
        <taxon>Arthropoda</taxon>
        <taxon>Hexapoda</taxon>
        <taxon>Insecta</taxon>
        <taxon>Pterygota</taxon>
        <taxon>Neoptera</taxon>
        <taxon>Endopterygota</taxon>
        <taxon>Coleoptera</taxon>
        <taxon>Polyphaga</taxon>
        <taxon>Cucujiformia</taxon>
        <taxon>Coccinelloidea</taxon>
        <taxon>Coccinellidae</taxon>
        <taxon>Epilachninae</taxon>
        <taxon>Epilachnini</taxon>
        <taxon>Henosepilachna</taxon>
    </lineage>
</organism>
<dbReference type="InterPro" id="IPR029033">
    <property type="entry name" value="His_PPase_superfam"/>
</dbReference>
<evidence type="ECO:0000256" key="3">
    <source>
        <dbReference type="ARBA" id="ARBA00012646"/>
    </source>
</evidence>
<dbReference type="CDD" id="cd07061">
    <property type="entry name" value="HP_HAP_like"/>
    <property type="match status" value="1"/>
</dbReference>
<reference evidence="9 10" key="1">
    <citation type="submission" date="2023-03" db="EMBL/GenBank/DDBJ databases">
        <title>Genome insight into feeding habits of ladybird beetles.</title>
        <authorList>
            <person name="Li H.-S."/>
            <person name="Huang Y.-H."/>
            <person name="Pang H."/>
        </authorList>
    </citation>
    <scope>NUCLEOTIDE SEQUENCE [LARGE SCALE GENOMIC DNA]</scope>
    <source>
        <strain evidence="9">SYSU_2023b</strain>
        <tissue evidence="9">Whole body</tissue>
    </source>
</reference>
<dbReference type="PANTHER" id="PTHR11567">
    <property type="entry name" value="ACID PHOSPHATASE-RELATED"/>
    <property type="match status" value="1"/>
</dbReference>
<keyword evidence="7" id="KW-0325">Glycoprotein</keyword>
<evidence type="ECO:0000256" key="7">
    <source>
        <dbReference type="ARBA" id="ARBA00023180"/>
    </source>
</evidence>
<comment type="catalytic activity">
    <reaction evidence="1">
        <text>a phosphate monoester + H2O = an alcohol + phosphate</text>
        <dbReference type="Rhea" id="RHEA:15017"/>
        <dbReference type="ChEBI" id="CHEBI:15377"/>
        <dbReference type="ChEBI" id="CHEBI:30879"/>
        <dbReference type="ChEBI" id="CHEBI:43474"/>
        <dbReference type="ChEBI" id="CHEBI:67140"/>
        <dbReference type="EC" id="3.1.3.2"/>
    </reaction>
</comment>
<protein>
    <recommendedName>
        <fullName evidence="3">acid phosphatase</fullName>
        <ecNumber evidence="3">3.1.3.2</ecNumber>
    </recommendedName>
</protein>
<dbReference type="GO" id="GO:0003993">
    <property type="term" value="F:acid phosphatase activity"/>
    <property type="evidence" value="ECO:0007669"/>
    <property type="project" value="UniProtKB-EC"/>
</dbReference>
<dbReference type="InterPro" id="IPR000560">
    <property type="entry name" value="His_Pase_clade-2"/>
</dbReference>
<evidence type="ECO:0000256" key="4">
    <source>
        <dbReference type="ARBA" id="ARBA00022729"/>
    </source>
</evidence>
<gene>
    <name evidence="9" type="ORF">WA026_011353</name>
</gene>
<name>A0AAW1TS03_9CUCU</name>
<sequence length="381" mass="43700">MRSLLIILQLSSLLTYSRSEDDLVAVTALIRHGARIPEELYPTDPYQNYSFPFVLGDLTNSGVNQMYTVGKWLRNRYKTFLSREYDPEEIYCQSVDYDRCLMSGSATLAGLYPPISNEVWNSRLRWQPIPIHTSPAGQDIVVNMNTCPKIPAESAVIRSTQIYQDIMSKHGAFFDFISNKSGESINFSNMYPLFDTLFSEMKINLPLPEWAQKILPQMSSLIVEYTKMDSYNQVERQIQVGPMLERIVQQFDKAINGKNFGNTRTIFRKFMAYFATEWILYDMTYALGLPPINIPDFGAFYLFELRKNPQSGHYVNILYKHSTNFDTAAKPAPIKGLNYNLDYTSFKNFVKPLVVNSTEWKYLCENFTGSAVSVNTNVPSS</sequence>
<evidence type="ECO:0000256" key="1">
    <source>
        <dbReference type="ARBA" id="ARBA00000032"/>
    </source>
</evidence>
<comment type="caution">
    <text evidence="9">The sequence shown here is derived from an EMBL/GenBank/DDBJ whole genome shotgun (WGS) entry which is preliminary data.</text>
</comment>
<dbReference type="EC" id="3.1.3.2" evidence="3"/>
<keyword evidence="10" id="KW-1185">Reference proteome</keyword>
<dbReference type="Pfam" id="PF00328">
    <property type="entry name" value="His_Phos_2"/>
    <property type="match status" value="1"/>
</dbReference>
<dbReference type="EMBL" id="JARQZJ010000005">
    <property type="protein sequence ID" value="KAK9871072.1"/>
    <property type="molecule type" value="Genomic_DNA"/>
</dbReference>
<dbReference type="Gene3D" id="3.40.50.1240">
    <property type="entry name" value="Phosphoglycerate mutase-like"/>
    <property type="match status" value="1"/>
</dbReference>
<evidence type="ECO:0000313" key="10">
    <source>
        <dbReference type="Proteomes" id="UP001431783"/>
    </source>
</evidence>
<dbReference type="Proteomes" id="UP001431783">
    <property type="component" value="Unassembled WGS sequence"/>
</dbReference>
<accession>A0AAW1TS03</accession>
<dbReference type="InterPro" id="IPR050645">
    <property type="entry name" value="Histidine_acid_phosphatase"/>
</dbReference>
<keyword evidence="6" id="KW-1015">Disulfide bond</keyword>
<evidence type="ECO:0000256" key="2">
    <source>
        <dbReference type="ARBA" id="ARBA00005375"/>
    </source>
</evidence>
<evidence type="ECO:0000256" key="8">
    <source>
        <dbReference type="SAM" id="SignalP"/>
    </source>
</evidence>
<feature type="signal peptide" evidence="8">
    <location>
        <begin position="1"/>
        <end position="19"/>
    </location>
</feature>
<dbReference type="SUPFAM" id="SSF53254">
    <property type="entry name" value="Phosphoglycerate mutase-like"/>
    <property type="match status" value="1"/>
</dbReference>
<evidence type="ECO:0000256" key="5">
    <source>
        <dbReference type="ARBA" id="ARBA00022801"/>
    </source>
</evidence>
<keyword evidence="4 8" id="KW-0732">Signal</keyword>
<dbReference type="PROSITE" id="PS00616">
    <property type="entry name" value="HIS_ACID_PHOSPHAT_1"/>
    <property type="match status" value="1"/>
</dbReference>
<dbReference type="InterPro" id="IPR033379">
    <property type="entry name" value="Acid_Pase_AS"/>
</dbReference>